<dbReference type="EMBL" id="CP138858">
    <property type="protein sequence ID" value="WPJ97772.1"/>
    <property type="molecule type" value="Genomic_DNA"/>
</dbReference>
<sequence length="114" mass="12498">MKEQVNRKVKCFPHSFRFQFTQGELDELVANCDSSSLKSQSATSSGHGGWRYLSSVFAEDIGASLKDLGKKWFALSKFNSGAVEMLLKLERGEDVAAPGRVAGGEFHKKKGKQG</sequence>
<gene>
    <name evidence="1" type="ORF">SH580_08615</name>
</gene>
<evidence type="ECO:0000313" key="2">
    <source>
        <dbReference type="Proteomes" id="UP001324993"/>
    </source>
</evidence>
<reference evidence="1 2" key="1">
    <citation type="submission" date="2023-11" db="EMBL/GenBank/DDBJ databases">
        <title>Coraliomargarita sp. nov., isolated from marine algae.</title>
        <authorList>
            <person name="Lee J.K."/>
            <person name="Baek J.H."/>
            <person name="Kim J.M."/>
            <person name="Choi D.G."/>
            <person name="Jeon C.O."/>
        </authorList>
    </citation>
    <scope>NUCLEOTIDE SEQUENCE [LARGE SCALE GENOMIC DNA]</scope>
    <source>
        <strain evidence="1 2">J2-16</strain>
    </source>
</reference>
<accession>A0ABZ0RNT3</accession>
<organism evidence="1 2">
    <name type="scientific">Coraliomargarita algicola</name>
    <dbReference type="NCBI Taxonomy" id="3092156"/>
    <lineage>
        <taxon>Bacteria</taxon>
        <taxon>Pseudomonadati</taxon>
        <taxon>Verrucomicrobiota</taxon>
        <taxon>Opitutia</taxon>
        <taxon>Puniceicoccales</taxon>
        <taxon>Coraliomargaritaceae</taxon>
        <taxon>Coraliomargarita</taxon>
    </lineage>
</organism>
<dbReference type="Proteomes" id="UP001324993">
    <property type="component" value="Chromosome"/>
</dbReference>
<protein>
    <submittedName>
        <fullName evidence="1">Uncharacterized protein</fullName>
    </submittedName>
</protein>
<evidence type="ECO:0000313" key="1">
    <source>
        <dbReference type="EMBL" id="WPJ97772.1"/>
    </source>
</evidence>
<keyword evidence="2" id="KW-1185">Reference proteome</keyword>
<dbReference type="RefSeq" id="WP_319834597.1">
    <property type="nucleotide sequence ID" value="NZ_CP138858.1"/>
</dbReference>
<name>A0ABZ0RNT3_9BACT</name>
<proteinExistence type="predicted"/>